<accession>A0A1K0ILN3</accession>
<dbReference type="GO" id="GO:0004300">
    <property type="term" value="F:enoyl-CoA hydratase activity"/>
    <property type="evidence" value="ECO:0007669"/>
    <property type="project" value="UniProtKB-EC"/>
</dbReference>
<dbReference type="InterPro" id="IPR001753">
    <property type="entry name" value="Enoyl-CoA_hydra/iso"/>
</dbReference>
<dbReference type="Gene3D" id="3.90.226.10">
    <property type="entry name" value="2-enoyl-CoA Hydratase, Chain A, domain 1"/>
    <property type="match status" value="1"/>
</dbReference>
<dbReference type="InterPro" id="IPR018376">
    <property type="entry name" value="Enoyl-CoA_hyd/isom_CS"/>
</dbReference>
<dbReference type="CDD" id="cd06558">
    <property type="entry name" value="crotonase-like"/>
    <property type="match status" value="1"/>
</dbReference>
<evidence type="ECO:0000256" key="1">
    <source>
        <dbReference type="ARBA" id="ARBA00005254"/>
    </source>
</evidence>
<dbReference type="EMBL" id="FMSH01000384">
    <property type="protein sequence ID" value="SCU85604.1"/>
    <property type="molecule type" value="Genomic_DNA"/>
</dbReference>
<organism evidence="3">
    <name type="scientific">Cupriavidus necator</name>
    <name type="common">Alcaligenes eutrophus</name>
    <name type="synonym">Ralstonia eutropha</name>
    <dbReference type="NCBI Taxonomy" id="106590"/>
    <lineage>
        <taxon>Bacteria</taxon>
        <taxon>Pseudomonadati</taxon>
        <taxon>Pseudomonadota</taxon>
        <taxon>Betaproteobacteria</taxon>
        <taxon>Burkholderiales</taxon>
        <taxon>Burkholderiaceae</taxon>
        <taxon>Cupriavidus</taxon>
    </lineage>
</organism>
<dbReference type="EC" id="4.2.1.17" evidence="3"/>
<dbReference type="Pfam" id="PF00378">
    <property type="entry name" value="ECH_1"/>
    <property type="match status" value="1"/>
</dbReference>
<keyword evidence="3" id="KW-0456">Lyase</keyword>
<dbReference type="RefSeq" id="WP_340527891.1">
    <property type="nucleotide sequence ID" value="NZ_FMSH01000384.1"/>
</dbReference>
<evidence type="ECO:0000313" key="3">
    <source>
        <dbReference type="EMBL" id="SCU85604.1"/>
    </source>
</evidence>
<proteinExistence type="inferred from homology"/>
<dbReference type="AlphaFoldDB" id="A0A1K0ILN3"/>
<gene>
    <name evidence="3" type="ORF">CNECB9_4440017</name>
</gene>
<dbReference type="InterPro" id="IPR029045">
    <property type="entry name" value="ClpP/crotonase-like_dom_sf"/>
</dbReference>
<evidence type="ECO:0000256" key="2">
    <source>
        <dbReference type="RuleBase" id="RU003707"/>
    </source>
</evidence>
<dbReference type="PANTHER" id="PTHR11941:SF54">
    <property type="entry name" value="ENOYL-COA HYDRATASE, MITOCHONDRIAL"/>
    <property type="match status" value="1"/>
</dbReference>
<comment type="similarity">
    <text evidence="1 2">Belongs to the enoyl-CoA hydratase/isomerase family.</text>
</comment>
<dbReference type="PROSITE" id="PS00166">
    <property type="entry name" value="ENOYL_COA_HYDRATASE"/>
    <property type="match status" value="1"/>
</dbReference>
<dbReference type="SUPFAM" id="SSF52096">
    <property type="entry name" value="ClpP/crotonase"/>
    <property type="match status" value="1"/>
</dbReference>
<reference evidence="3" key="1">
    <citation type="submission" date="2016-09" db="EMBL/GenBank/DDBJ databases">
        <authorList>
            <person name="Capua I."/>
            <person name="De Benedictis P."/>
            <person name="Joannis T."/>
            <person name="Lombin L.H."/>
            <person name="Cattoli G."/>
        </authorList>
    </citation>
    <scope>NUCLEOTIDE SEQUENCE</scope>
    <source>
        <strain evidence="3">B9</strain>
    </source>
</reference>
<dbReference type="NCBIfam" id="NF004796">
    <property type="entry name" value="PRK06144.1"/>
    <property type="match status" value="1"/>
</dbReference>
<protein>
    <submittedName>
        <fullName evidence="3">Enoyl-CoA hydratase/carnithine racemase</fullName>
        <ecNumber evidence="3">4.2.1.17</ecNumber>
    </submittedName>
</protein>
<name>A0A1K0ILN3_CUPNE</name>
<dbReference type="PANTHER" id="PTHR11941">
    <property type="entry name" value="ENOYL-COA HYDRATASE-RELATED"/>
    <property type="match status" value="1"/>
</dbReference>
<dbReference type="GO" id="GO:0006635">
    <property type="term" value="P:fatty acid beta-oxidation"/>
    <property type="evidence" value="ECO:0007669"/>
    <property type="project" value="TreeGrafter"/>
</dbReference>
<sequence>MKPALPPEGGPGTDGQVTLTMQGQVATLTFDRPAARNAMTWAMYEQLATHCRELAAQGNAGARVVVLRGAGGEAFVAGTDIAQFRQFSSGEDGVAYEARIDEGIRLVEQLPMPTVAVIEGWAVGGGLAIATACDFRVATPKARFGVPIARTLGNTLSALNLAKLRAAWGLQPVRRMLLLAQILDAEAALACGFLEGVYAADALEAEVVSLCDRLGALAPVTQTVVKEALRRQTVQSVADTDDLVRLCYGSGDFREGVDAFVNRRPPVWKGS</sequence>